<dbReference type="OrthoDB" id="37089at2"/>
<evidence type="ECO:0000313" key="2">
    <source>
        <dbReference type="Proteomes" id="UP000001110"/>
    </source>
</evidence>
<protein>
    <submittedName>
        <fullName evidence="1">Uncharacterized protein</fullName>
    </submittedName>
</protein>
<organism evidence="1 2">
    <name type="scientific">Thermosipho melanesiensis (strain DSM 12029 / CIP 104789 / BI429)</name>
    <dbReference type="NCBI Taxonomy" id="391009"/>
    <lineage>
        <taxon>Bacteria</taxon>
        <taxon>Thermotogati</taxon>
        <taxon>Thermotogota</taxon>
        <taxon>Thermotogae</taxon>
        <taxon>Thermotogales</taxon>
        <taxon>Fervidobacteriaceae</taxon>
        <taxon>Thermosipho</taxon>
    </lineage>
</organism>
<name>A6LNQ9_THEM4</name>
<dbReference type="HOGENOM" id="CLU_2195697_0_0_0"/>
<dbReference type="EMBL" id="CP000716">
    <property type="protein sequence ID" value="ABR31560.1"/>
    <property type="molecule type" value="Genomic_DNA"/>
</dbReference>
<accession>A6LNQ9</accession>
<dbReference type="RefSeq" id="WP_012057919.1">
    <property type="nucleotide sequence ID" value="NC_009616.1"/>
</dbReference>
<sequence length="108" mass="12702">MRRIHRFREVIPVEFLEPVIEFADGNPRDALWILSKVIFENIDKNVLKKEDVIQTIMKIVGGYLDELRFTERQRKAFNLLKNVTGAKEELLNILQENSIKRTTAYSIL</sequence>
<reference evidence="1 2" key="1">
    <citation type="submission" date="2007-05" db="EMBL/GenBank/DDBJ databases">
        <title>Complete sequence of Thermosipho melanesiensis BI429.</title>
        <authorList>
            <consortium name="US DOE Joint Genome Institute"/>
            <person name="Copeland A."/>
            <person name="Lucas S."/>
            <person name="Lapidus A."/>
            <person name="Barry K."/>
            <person name="Glavina del Rio T."/>
            <person name="Dalin E."/>
            <person name="Tice H."/>
            <person name="Pitluck S."/>
            <person name="Chertkov O."/>
            <person name="Brettin T."/>
            <person name="Bruce D."/>
            <person name="Detter J.C."/>
            <person name="Han C."/>
            <person name="Schmutz J."/>
            <person name="Larimer F."/>
            <person name="Land M."/>
            <person name="Hauser L."/>
            <person name="Kyrpides N."/>
            <person name="Mikhailova N."/>
            <person name="Nelson K."/>
            <person name="Gogarten J.P."/>
            <person name="Noll K."/>
            <person name="Richardson P."/>
        </authorList>
    </citation>
    <scope>NUCLEOTIDE SEQUENCE [LARGE SCALE GENOMIC DNA]</scope>
    <source>
        <strain evidence="2">DSM 12029 / CIP 104789 / BI429</strain>
    </source>
</reference>
<dbReference type="eggNOG" id="COG4928">
    <property type="taxonomic scope" value="Bacteria"/>
</dbReference>
<proteinExistence type="predicted"/>
<reference evidence="1 2" key="2">
    <citation type="journal article" date="2009" name="Proc. Natl. Acad. Sci. U.S.A.">
        <title>On the chimeric nature, thermophilic origin, and phylogenetic placement of the Thermotogales.</title>
        <authorList>
            <person name="Zhaxybayeva O."/>
            <person name="Swithers K.S."/>
            <person name="Lapierre P."/>
            <person name="Fournier G.P."/>
            <person name="Bickhart D.M."/>
            <person name="DeBoy R.T."/>
            <person name="Nelson K.E."/>
            <person name="Nesbo C.L."/>
            <person name="Doolittle W.F."/>
            <person name="Gogarten J.P."/>
            <person name="Noll K.M."/>
        </authorList>
    </citation>
    <scope>NUCLEOTIDE SEQUENCE [LARGE SCALE GENOMIC DNA]</scope>
    <source>
        <strain evidence="2">DSM 12029 / CIP 104789 / BI429</strain>
    </source>
</reference>
<dbReference type="AlphaFoldDB" id="A6LNQ9"/>
<dbReference type="KEGG" id="tme:Tmel_1721"/>
<dbReference type="Proteomes" id="UP000001110">
    <property type="component" value="Chromosome"/>
</dbReference>
<gene>
    <name evidence="1" type="ordered locus">Tmel_1721</name>
</gene>
<evidence type="ECO:0000313" key="1">
    <source>
        <dbReference type="EMBL" id="ABR31560.1"/>
    </source>
</evidence>